<dbReference type="EMBL" id="CP039355">
    <property type="protein sequence ID" value="QCE15860.1"/>
    <property type="molecule type" value="Genomic_DNA"/>
</dbReference>
<dbReference type="AlphaFoldDB" id="A0A4D6NPP6"/>
<protein>
    <submittedName>
        <fullName evidence="2">Uncharacterized protein</fullName>
    </submittedName>
</protein>
<evidence type="ECO:0000313" key="3">
    <source>
        <dbReference type="Proteomes" id="UP000501690"/>
    </source>
</evidence>
<proteinExistence type="predicted"/>
<name>A0A4D6NPP6_VIGUN</name>
<keyword evidence="3" id="KW-1185">Reference proteome</keyword>
<feature type="compositionally biased region" description="Polar residues" evidence="1">
    <location>
        <begin position="1"/>
        <end position="25"/>
    </location>
</feature>
<accession>A0A4D6NPP6</accession>
<dbReference type="Proteomes" id="UP000501690">
    <property type="component" value="Linkage Group LG11"/>
</dbReference>
<sequence>MSGETPSRQVGDKNNTPMRLASSKTPPAASCSRKMNVVTSVEAWARKGRRRASSQI</sequence>
<organism evidence="2 3">
    <name type="scientific">Vigna unguiculata</name>
    <name type="common">Cowpea</name>
    <dbReference type="NCBI Taxonomy" id="3917"/>
    <lineage>
        <taxon>Eukaryota</taxon>
        <taxon>Viridiplantae</taxon>
        <taxon>Streptophyta</taxon>
        <taxon>Embryophyta</taxon>
        <taxon>Tracheophyta</taxon>
        <taxon>Spermatophyta</taxon>
        <taxon>Magnoliopsida</taxon>
        <taxon>eudicotyledons</taxon>
        <taxon>Gunneridae</taxon>
        <taxon>Pentapetalae</taxon>
        <taxon>rosids</taxon>
        <taxon>fabids</taxon>
        <taxon>Fabales</taxon>
        <taxon>Fabaceae</taxon>
        <taxon>Papilionoideae</taxon>
        <taxon>50 kb inversion clade</taxon>
        <taxon>NPAAA clade</taxon>
        <taxon>indigoferoid/millettioid clade</taxon>
        <taxon>Phaseoleae</taxon>
        <taxon>Vigna</taxon>
    </lineage>
</organism>
<gene>
    <name evidence="2" type="ORF">DEO72_LG11g2872</name>
</gene>
<reference evidence="2 3" key="1">
    <citation type="submission" date="2019-04" db="EMBL/GenBank/DDBJ databases">
        <title>An improved genome assembly and genetic linkage map for asparagus bean, Vigna unguiculata ssp. sesquipedialis.</title>
        <authorList>
            <person name="Xia Q."/>
            <person name="Zhang R."/>
            <person name="Dong Y."/>
        </authorList>
    </citation>
    <scope>NUCLEOTIDE SEQUENCE [LARGE SCALE GENOMIC DNA]</scope>
    <source>
        <tissue evidence="2">Leaf</tissue>
    </source>
</reference>
<feature type="region of interest" description="Disordered" evidence="1">
    <location>
        <begin position="1"/>
        <end position="35"/>
    </location>
</feature>
<evidence type="ECO:0000313" key="2">
    <source>
        <dbReference type="EMBL" id="QCE15860.1"/>
    </source>
</evidence>
<evidence type="ECO:0000256" key="1">
    <source>
        <dbReference type="SAM" id="MobiDB-lite"/>
    </source>
</evidence>